<keyword evidence="3" id="KW-0677">Repeat</keyword>
<evidence type="ECO:0000256" key="1">
    <source>
        <dbReference type="ARBA" id="ARBA00021207"/>
    </source>
</evidence>
<dbReference type="Proteomes" id="UP000887566">
    <property type="component" value="Unplaced"/>
</dbReference>
<evidence type="ECO:0000256" key="2">
    <source>
        <dbReference type="ARBA" id="ARBA00022574"/>
    </source>
</evidence>
<evidence type="ECO:0000256" key="3">
    <source>
        <dbReference type="ARBA" id="ARBA00022737"/>
    </source>
</evidence>
<dbReference type="InterPro" id="IPR040324">
    <property type="entry name" value="WDR44/Dgr2"/>
</dbReference>
<feature type="region of interest" description="Disordered" evidence="5">
    <location>
        <begin position="464"/>
        <end position="487"/>
    </location>
</feature>
<dbReference type="PANTHER" id="PTHR14221:SF0">
    <property type="entry name" value="WD REPEAT-CONTAINING PROTEIN 44"/>
    <property type="match status" value="1"/>
</dbReference>
<evidence type="ECO:0000256" key="5">
    <source>
        <dbReference type="SAM" id="MobiDB-lite"/>
    </source>
</evidence>
<keyword evidence="6" id="KW-1185">Reference proteome</keyword>
<dbReference type="InterPro" id="IPR036322">
    <property type="entry name" value="WD40_repeat_dom_sf"/>
</dbReference>
<feature type="region of interest" description="Disordered" evidence="5">
    <location>
        <begin position="338"/>
        <end position="373"/>
    </location>
</feature>
<dbReference type="WBParaSite" id="PSAMB.scaffold743size42216.g8451.t1">
    <property type="protein sequence ID" value="PSAMB.scaffold743size42216.g8451.t1"/>
    <property type="gene ID" value="PSAMB.scaffold743size42216.g8451"/>
</dbReference>
<dbReference type="InterPro" id="IPR015943">
    <property type="entry name" value="WD40/YVTN_repeat-like_dom_sf"/>
</dbReference>
<feature type="repeat" description="WD" evidence="4">
    <location>
        <begin position="691"/>
        <end position="711"/>
    </location>
</feature>
<dbReference type="AlphaFoldDB" id="A0A914XFA4"/>
<evidence type="ECO:0000313" key="7">
    <source>
        <dbReference type="WBParaSite" id="PSAMB.scaffold743size42216.g8451.t1"/>
    </source>
</evidence>
<dbReference type="PANTHER" id="PTHR14221">
    <property type="entry name" value="WD REPEAT DOMAIN 44"/>
    <property type="match status" value="1"/>
</dbReference>
<dbReference type="SUPFAM" id="SSF50978">
    <property type="entry name" value="WD40 repeat-like"/>
    <property type="match status" value="1"/>
</dbReference>
<dbReference type="SMART" id="SM00320">
    <property type="entry name" value="WD40"/>
    <property type="match status" value="6"/>
</dbReference>
<feature type="compositionally biased region" description="Low complexity" evidence="5">
    <location>
        <begin position="275"/>
        <end position="290"/>
    </location>
</feature>
<reference evidence="7" key="1">
    <citation type="submission" date="2022-11" db="UniProtKB">
        <authorList>
            <consortium name="WormBaseParasite"/>
        </authorList>
    </citation>
    <scope>IDENTIFICATION</scope>
</reference>
<dbReference type="InterPro" id="IPR001680">
    <property type="entry name" value="WD40_rpt"/>
</dbReference>
<keyword evidence="2 4" id="KW-0853">WD repeat</keyword>
<dbReference type="Gene3D" id="2.130.10.10">
    <property type="entry name" value="YVTN repeat-like/Quinoprotein amine dehydrogenase"/>
    <property type="match status" value="1"/>
</dbReference>
<proteinExistence type="predicted"/>
<dbReference type="Pfam" id="PF00400">
    <property type="entry name" value="WD40"/>
    <property type="match status" value="4"/>
</dbReference>
<feature type="compositionally biased region" description="Acidic residues" evidence="5">
    <location>
        <begin position="1"/>
        <end position="10"/>
    </location>
</feature>
<dbReference type="PROSITE" id="PS50294">
    <property type="entry name" value="WD_REPEATS_REGION"/>
    <property type="match status" value="3"/>
</dbReference>
<feature type="repeat" description="WD" evidence="4">
    <location>
        <begin position="544"/>
        <end position="578"/>
    </location>
</feature>
<protein>
    <recommendedName>
        <fullName evidence="1">WD repeat-containing protein 44</fullName>
    </recommendedName>
</protein>
<evidence type="ECO:0000313" key="6">
    <source>
        <dbReference type="Proteomes" id="UP000887566"/>
    </source>
</evidence>
<accession>A0A914XFA4</accession>
<sequence length="827" mass="91026">MSSDCEDFVDAPEAISEEVVANGGGGGSGGRPRPKALEWSMETTMPQIALFPATPKAVSPANGKPEPVASPNSGLKSPTDRPVRAPRWLPGEHQESSSRPQSSANGSIIEENGNSMTGSATAPAGAPGVVYPVKPPRRKKTSDANESSTLSPLPMERQEMLTPDANIINNSIFNNNINNSPGLLPSSPISPEYFATLETPYREPYKESSSATLPLTQEDWRVLEPVSMRNLDAGENAPSLRHLDRSGSIDPITKDIGRRMSLKQHHSLKRDGSAPSGSSVPSDDTSSTHSFETDAMSTMSSTSRLGHAFTAIRGNVRAMSKVMKGVYVKAKNVTATTPSKLDDLRDGASSNETEEEENDVNESTGIVRPKNAKKGPFDFDQLRQVQDLSGEHTGAVWCVKFSLCGRLLATAGQDNMVRVWVLRNHYEYFNTMRERYNLETKRVGTLNDGLLQKTMDELEQATQLMTDTTPREQREETASTSSERSSSTADDIWAPFAAKPFCTYRGHTADVLDLSWSKNYFILSSGMDRTVRLWHVSRPECLCCFQHMDFVTSIAFLPKDDRYFLSGSLDGKLRLWHIPDKKVALWNEVEQAKLITAMTFVKNGKFAVVGTYNGRCIFFSTDQLKYHTMIDVRSTRGKNSRGHKVTGLAVHGDKLLVTSNDSRVRMYDLRDMALTCKYKGASNERSQIRASFSPDGRHIICGSEDRYVYLWRTVIDAKESLAATLSVRKDRNAMWERIRGHTAVVTAAIFAPKPQLIFAQIENMKRSSAADLFATTPMTGGAKSATTPKGKTIAGDVIVSADLSGTVKVFINRTRIKTGSSVFFPTD</sequence>
<feature type="compositionally biased region" description="Low complexity" evidence="5">
    <location>
        <begin position="478"/>
        <end position="487"/>
    </location>
</feature>
<feature type="region of interest" description="Disordered" evidence="5">
    <location>
        <begin position="262"/>
        <end position="300"/>
    </location>
</feature>
<feature type="repeat" description="WD" evidence="4">
    <location>
        <begin position="504"/>
        <end position="537"/>
    </location>
</feature>
<feature type="repeat" description="WD" evidence="4">
    <location>
        <begin position="389"/>
        <end position="420"/>
    </location>
</feature>
<organism evidence="6 7">
    <name type="scientific">Plectus sambesii</name>
    <dbReference type="NCBI Taxonomy" id="2011161"/>
    <lineage>
        <taxon>Eukaryota</taxon>
        <taxon>Metazoa</taxon>
        <taxon>Ecdysozoa</taxon>
        <taxon>Nematoda</taxon>
        <taxon>Chromadorea</taxon>
        <taxon>Plectida</taxon>
        <taxon>Plectina</taxon>
        <taxon>Plectoidea</taxon>
        <taxon>Plectidae</taxon>
        <taxon>Plectus</taxon>
    </lineage>
</organism>
<dbReference type="PROSITE" id="PS50082">
    <property type="entry name" value="WD_REPEATS_2"/>
    <property type="match status" value="4"/>
</dbReference>
<feature type="region of interest" description="Disordered" evidence="5">
    <location>
        <begin position="1"/>
        <end position="158"/>
    </location>
</feature>
<feature type="compositionally biased region" description="Polar residues" evidence="5">
    <location>
        <begin position="97"/>
        <end position="117"/>
    </location>
</feature>
<feature type="compositionally biased region" description="Low complexity" evidence="5">
    <location>
        <begin position="118"/>
        <end position="132"/>
    </location>
</feature>
<name>A0A914XFA4_9BILA</name>
<evidence type="ECO:0000256" key="4">
    <source>
        <dbReference type="PROSITE-ProRule" id="PRU00221"/>
    </source>
</evidence>